<dbReference type="OrthoDB" id="5881184at2"/>
<dbReference type="STRING" id="679200.HMPREF9333_01870"/>
<dbReference type="RefSeq" id="WP_005541669.1">
    <property type="nucleotide sequence ID" value="NZ_JH378836.1"/>
</dbReference>
<evidence type="ECO:0008006" key="3">
    <source>
        <dbReference type="Google" id="ProtNLM"/>
    </source>
</evidence>
<dbReference type="PANTHER" id="PTHR38451">
    <property type="entry name" value="TRNA (ADENINE(22)-N(1))-METHYLTRANSFERASE"/>
    <property type="match status" value="1"/>
</dbReference>
<protein>
    <recommendedName>
        <fullName evidence="3">SAM-dependent methyltransferase</fullName>
    </recommendedName>
</protein>
<proteinExistence type="predicted"/>
<name>G5GJY0_9FIRM</name>
<dbReference type="HOGENOM" id="CLU_071037_1_0_9"/>
<reference evidence="1 2" key="1">
    <citation type="submission" date="2011-08" db="EMBL/GenBank/DDBJ databases">
        <title>The Genome Sequence of Johnsonella ignava ATCC 51276.</title>
        <authorList>
            <consortium name="The Broad Institute Genome Sequencing Platform"/>
            <person name="Earl A."/>
            <person name="Ward D."/>
            <person name="Feldgarden M."/>
            <person name="Gevers D."/>
            <person name="Izard J."/>
            <person name="Blanton J.M."/>
            <person name="Baranova O.V."/>
            <person name="Dewhirst F.E."/>
            <person name="Young S.K."/>
            <person name="Zeng Q."/>
            <person name="Gargeya S."/>
            <person name="Fitzgerald M."/>
            <person name="Haas B."/>
            <person name="Abouelleil A."/>
            <person name="Alvarado L."/>
            <person name="Arachchi H.M."/>
            <person name="Berlin A."/>
            <person name="Brown A."/>
            <person name="Chapman S.B."/>
            <person name="Chen Z."/>
            <person name="Dunbar C."/>
            <person name="Freedman E."/>
            <person name="Gearin G."/>
            <person name="Gellesch M."/>
            <person name="Goldberg J."/>
            <person name="Griggs A."/>
            <person name="Gujja S."/>
            <person name="Heiman D."/>
            <person name="Howarth C."/>
            <person name="Larson L."/>
            <person name="Lui A."/>
            <person name="MacDonald P.J.P."/>
            <person name="Montmayeur A."/>
            <person name="Murphy C."/>
            <person name="Neiman D."/>
            <person name="Pearson M."/>
            <person name="Priest M."/>
            <person name="Roberts A."/>
            <person name="Saif S."/>
            <person name="Shea T."/>
            <person name="Shenoy N."/>
            <person name="Sisk P."/>
            <person name="Stolte C."/>
            <person name="Sykes S."/>
            <person name="Wortman J."/>
            <person name="Nusbaum C."/>
            <person name="Birren B."/>
        </authorList>
    </citation>
    <scope>NUCLEOTIDE SEQUENCE [LARGE SCALE GENOMIC DNA]</scope>
    <source>
        <strain evidence="1 2">ATCC 51276</strain>
    </source>
</reference>
<keyword evidence="2" id="KW-1185">Reference proteome</keyword>
<dbReference type="eggNOG" id="COG2384">
    <property type="taxonomic scope" value="Bacteria"/>
</dbReference>
<dbReference type="Pfam" id="PF12847">
    <property type="entry name" value="Methyltransf_18"/>
    <property type="match status" value="1"/>
</dbReference>
<dbReference type="PATRIC" id="fig|679200.3.peg.1976"/>
<organism evidence="1 2">
    <name type="scientific">Johnsonella ignava ATCC 51276</name>
    <dbReference type="NCBI Taxonomy" id="679200"/>
    <lineage>
        <taxon>Bacteria</taxon>
        <taxon>Bacillati</taxon>
        <taxon>Bacillota</taxon>
        <taxon>Clostridia</taxon>
        <taxon>Lachnospirales</taxon>
        <taxon>Lachnospiraceae</taxon>
        <taxon>Johnsonella</taxon>
    </lineage>
</organism>
<dbReference type="AlphaFoldDB" id="G5GJY0"/>
<evidence type="ECO:0000313" key="2">
    <source>
        <dbReference type="Proteomes" id="UP000003011"/>
    </source>
</evidence>
<dbReference type="Proteomes" id="UP000003011">
    <property type="component" value="Unassembled WGS sequence"/>
</dbReference>
<gene>
    <name evidence="1" type="ORF">HMPREF9333_01870</name>
</gene>
<dbReference type="InterPro" id="IPR029063">
    <property type="entry name" value="SAM-dependent_MTases_sf"/>
</dbReference>
<dbReference type="Gene3D" id="3.40.50.150">
    <property type="entry name" value="Vaccinia Virus protein VP39"/>
    <property type="match status" value="1"/>
</dbReference>
<sequence>MQFSYSKRLNFIADFISPCTTLADIGTDHAYVPIRLIKTGKIKYAIACDINKGPLNRSMENISRYNLGSYIQTRLSDGMSKLKYGEADTILIAGMGAQLMMRILDGGEEIRDSINEYVLSPQSEWREFRIYLDKKGYSIKDEGMVYDHGKYYLVIKASAVSVKQSKMHETCKSNVNLCTYQKNLCSEYNITDISLFGEASDIDEAYRHFGYYLIKKNNAVLKEYLKKEYNTYIALFNKLSAKMNNTYSLDIYKDDNLYNRDIKADNIDFKINKIKKYINLIKTTERIMR</sequence>
<comment type="caution">
    <text evidence="1">The sequence shown here is derived from an EMBL/GenBank/DDBJ whole genome shotgun (WGS) entry which is preliminary data.</text>
</comment>
<evidence type="ECO:0000313" key="1">
    <source>
        <dbReference type="EMBL" id="EHI55023.1"/>
    </source>
</evidence>
<dbReference type="PANTHER" id="PTHR38451:SF1">
    <property type="entry name" value="TRNA (ADENINE(22)-N(1))-METHYLTRANSFERASE"/>
    <property type="match status" value="1"/>
</dbReference>
<dbReference type="SUPFAM" id="SSF53335">
    <property type="entry name" value="S-adenosyl-L-methionine-dependent methyltransferases"/>
    <property type="match status" value="1"/>
</dbReference>
<accession>G5GJY0</accession>
<dbReference type="EMBL" id="ACZL01000031">
    <property type="protein sequence ID" value="EHI55023.1"/>
    <property type="molecule type" value="Genomic_DNA"/>
</dbReference>